<dbReference type="PaxDb" id="522772-Dacet_2892"/>
<dbReference type="KEGG" id="dap:Dacet_2892"/>
<accession>D4H6G8</accession>
<evidence type="ECO:0008006" key="3">
    <source>
        <dbReference type="Google" id="ProtNLM"/>
    </source>
</evidence>
<reference evidence="1 2" key="1">
    <citation type="journal article" date="2010" name="Stand. Genomic Sci.">
        <title>Complete genome sequence of Denitrovibrio acetiphilus type strain (N2460).</title>
        <authorList>
            <person name="Kiss H."/>
            <person name="Lang E."/>
            <person name="Lapidus A."/>
            <person name="Copeland A."/>
            <person name="Nolan M."/>
            <person name="Glavina Del Rio T."/>
            <person name="Chen F."/>
            <person name="Lucas S."/>
            <person name="Tice H."/>
            <person name="Cheng J.F."/>
            <person name="Han C."/>
            <person name="Goodwin L."/>
            <person name="Pitluck S."/>
            <person name="Liolios K."/>
            <person name="Pati A."/>
            <person name="Ivanova N."/>
            <person name="Mavromatis K."/>
            <person name="Chen A."/>
            <person name="Palaniappan K."/>
            <person name="Land M."/>
            <person name="Hauser L."/>
            <person name="Chang Y.J."/>
            <person name="Jeffries C.D."/>
            <person name="Detter J.C."/>
            <person name="Brettin T."/>
            <person name="Spring S."/>
            <person name="Rohde M."/>
            <person name="Goker M."/>
            <person name="Woyke T."/>
            <person name="Bristow J."/>
            <person name="Eisen J.A."/>
            <person name="Markowitz V."/>
            <person name="Hugenholtz P."/>
            <person name="Kyrpides N.C."/>
            <person name="Klenk H.P."/>
        </authorList>
    </citation>
    <scope>NUCLEOTIDE SEQUENCE [LARGE SCALE GENOMIC DNA]</scope>
    <source>
        <strain evidence="2">DSM 12809 / NBRC 114555 / N2460</strain>
    </source>
</reference>
<dbReference type="Pfam" id="PF11142">
    <property type="entry name" value="DUF2917"/>
    <property type="match status" value="1"/>
</dbReference>
<dbReference type="HOGENOM" id="CLU_2507183_0_0_0"/>
<organism evidence="1 2">
    <name type="scientific">Denitrovibrio acetiphilus (strain DSM 12809 / NBRC 114555 / N2460)</name>
    <dbReference type="NCBI Taxonomy" id="522772"/>
    <lineage>
        <taxon>Bacteria</taxon>
        <taxon>Pseudomonadati</taxon>
        <taxon>Deferribacterota</taxon>
        <taxon>Deferribacteres</taxon>
        <taxon>Deferribacterales</taxon>
        <taxon>Geovibrionaceae</taxon>
        <taxon>Denitrovibrio</taxon>
    </lineage>
</organism>
<evidence type="ECO:0000313" key="2">
    <source>
        <dbReference type="Proteomes" id="UP000002012"/>
    </source>
</evidence>
<sequence>MTQKNVEQLKRFQTMSIESHEFASISCTEGKLWITAGHGFGDIVLQKGQDISLITKDKIVLEALEDAAVSFAFTLRKDIPGEMAH</sequence>
<dbReference type="AlphaFoldDB" id="D4H6G8"/>
<dbReference type="InterPro" id="IPR021317">
    <property type="entry name" value="DUF2917"/>
</dbReference>
<dbReference type="RefSeq" id="WP_013012129.1">
    <property type="nucleotide sequence ID" value="NC_013943.1"/>
</dbReference>
<dbReference type="STRING" id="522772.Dacet_2892"/>
<name>D4H6G8_DENA2</name>
<keyword evidence="2" id="KW-1185">Reference proteome</keyword>
<proteinExistence type="predicted"/>
<evidence type="ECO:0000313" key="1">
    <source>
        <dbReference type="EMBL" id="ADD69642.1"/>
    </source>
</evidence>
<dbReference type="EMBL" id="CP001968">
    <property type="protein sequence ID" value="ADD69642.1"/>
    <property type="molecule type" value="Genomic_DNA"/>
</dbReference>
<dbReference type="OrthoDB" id="8776330at2"/>
<dbReference type="Proteomes" id="UP000002012">
    <property type="component" value="Chromosome"/>
</dbReference>
<dbReference type="InParanoid" id="D4H6G8"/>
<protein>
    <recommendedName>
        <fullName evidence="3">DUF2917 domain-containing protein</fullName>
    </recommendedName>
</protein>
<gene>
    <name evidence="1" type="ordered locus">Dacet_2892</name>
</gene>